<reference evidence="2" key="4">
    <citation type="submission" date="2025-09" db="UniProtKB">
        <authorList>
            <consortium name="Ensembl"/>
        </authorList>
    </citation>
    <scope>IDENTIFICATION</scope>
</reference>
<dbReference type="Proteomes" id="UP000265140">
    <property type="component" value="Chromosome 5"/>
</dbReference>
<reference evidence="2" key="2">
    <citation type="submission" date="2020-02" db="EMBL/GenBank/DDBJ databases">
        <title>Esox lucius (northern pike) genome, fEsoLuc1, primary haplotype.</title>
        <authorList>
            <person name="Myers G."/>
            <person name="Karagic N."/>
            <person name="Meyer A."/>
            <person name="Pippel M."/>
            <person name="Reichard M."/>
            <person name="Winkler S."/>
            <person name="Tracey A."/>
            <person name="Sims Y."/>
            <person name="Howe K."/>
            <person name="Rhie A."/>
            <person name="Formenti G."/>
            <person name="Durbin R."/>
            <person name="Fedrigo O."/>
            <person name="Jarvis E.D."/>
        </authorList>
    </citation>
    <scope>NUCLEOTIDE SEQUENCE [LARGE SCALE GENOMIC DNA]</scope>
</reference>
<keyword evidence="3" id="KW-1185">Reference proteome</keyword>
<evidence type="ECO:0000313" key="2">
    <source>
        <dbReference type="Ensembl" id="ENSELUP00000014792.3"/>
    </source>
</evidence>
<dbReference type="GeneTree" id="ENSGT00390000009597"/>
<feature type="region of interest" description="Disordered" evidence="1">
    <location>
        <begin position="377"/>
        <end position="454"/>
    </location>
</feature>
<reference evidence="3" key="1">
    <citation type="journal article" date="2014" name="PLoS ONE">
        <title>The genome and linkage map of the northern pike (Esox lucius): conserved synteny revealed between the salmonid sister group and the Neoteleostei.</title>
        <authorList>
            <person name="Rondeau E.B."/>
            <person name="Minkley D.R."/>
            <person name="Leong J.S."/>
            <person name="Messmer A.M."/>
            <person name="Jantzen J.R."/>
            <person name="von Schalburg K.R."/>
            <person name="Lemon C."/>
            <person name="Bird N.H."/>
            <person name="Koop B.F."/>
        </authorList>
    </citation>
    <scope>NUCLEOTIDE SEQUENCE</scope>
</reference>
<dbReference type="Pfam" id="PF15350">
    <property type="entry name" value="ETAA1"/>
    <property type="match status" value="2"/>
</dbReference>
<dbReference type="GO" id="GO:0043596">
    <property type="term" value="C:nuclear replication fork"/>
    <property type="evidence" value="ECO:0007669"/>
    <property type="project" value="TreeGrafter"/>
</dbReference>
<dbReference type="Ensembl" id="ENSELUT00000023705.3">
    <property type="protein sequence ID" value="ENSELUP00000014792.3"/>
    <property type="gene ID" value="ENSELUG00000014800.3"/>
</dbReference>
<dbReference type="GO" id="GO:0031297">
    <property type="term" value="P:replication fork processing"/>
    <property type="evidence" value="ECO:0007669"/>
    <property type="project" value="TreeGrafter"/>
</dbReference>
<feature type="compositionally biased region" description="Polar residues" evidence="1">
    <location>
        <begin position="301"/>
        <end position="314"/>
    </location>
</feature>
<proteinExistence type="predicted"/>
<dbReference type="GO" id="GO:0043539">
    <property type="term" value="F:protein serine/threonine kinase activator activity"/>
    <property type="evidence" value="ECO:0007669"/>
    <property type="project" value="TreeGrafter"/>
</dbReference>
<sequence>MVLCMRWIYPTFASNCMLGSRAEVVASANLQTPKRQARCRYTGLNNSADSPGDGDVLQDIIWDPTSPTPRSGKAPGNGKVIEISDIVNRIAPKDAKPISVDNSLLQWIGDSAVPCTPEYSLPRARRTLKRKSSVEDLMHLARQFDINMQQGHEEHSTEHITNINNNNNINNPCGAEHKHPVTMTTGVSSAQQVEAELNALFDGPTQRISGRFSQASSASACSQEGNGAVRVPAVGGQVTGSEVKRGSETMPCSTARIDDKVVGAANSTATPPKDEDFDDDWENDDLLNDPFVLEITQNPAGLETSTCKPSSTLTADRDSTPTKSLHTTISHSACKGSGPNPPPLNTGGLAGPWPKHKLSKRSTFILESNPCFKVNMSHVNEGSPIPRPGISAGKGPPGEPSPASSKSPRQTPGPAPRQTPGPAPRQTPGPAPRQTPGPAPRQTPSGSSSGPATDAAFREISDDDLQSLFDSELLWNDDQGDDDVLLYQVCDDVERVSNSQTTSNEVSTTRAAGGSGTGSGPVTTGSYFRSNSEPGDRSSTHVNFQGWNIPAKAGNVGVGHQPLVSCSRPGRAEVLDKFTQLRDAKGWVASGQGALETRNFQTGNTKTVMPRTVSARTLANTDTSHASLFKRHLSDSAVCNKVFFTSQVTGKCTAAEIERKKQEAIARRKSKQTSLKTP</sequence>
<dbReference type="GO" id="GO:0006974">
    <property type="term" value="P:DNA damage response"/>
    <property type="evidence" value="ECO:0007669"/>
    <property type="project" value="TreeGrafter"/>
</dbReference>
<organism evidence="2 3">
    <name type="scientific">Esox lucius</name>
    <name type="common">Northern pike</name>
    <dbReference type="NCBI Taxonomy" id="8010"/>
    <lineage>
        <taxon>Eukaryota</taxon>
        <taxon>Metazoa</taxon>
        <taxon>Chordata</taxon>
        <taxon>Craniata</taxon>
        <taxon>Vertebrata</taxon>
        <taxon>Euteleostomi</taxon>
        <taxon>Actinopterygii</taxon>
        <taxon>Neopterygii</taxon>
        <taxon>Teleostei</taxon>
        <taxon>Protacanthopterygii</taxon>
        <taxon>Esociformes</taxon>
        <taxon>Esocidae</taxon>
        <taxon>Esox</taxon>
    </lineage>
</organism>
<protein>
    <recommendedName>
        <fullName evidence="4">ETAA1 activator of ATR kinase</fullName>
    </recommendedName>
</protein>
<accession>A0A3P8YDX7</accession>
<dbReference type="PANTHER" id="PTHR16434:SF2">
    <property type="entry name" value="EWING'S TUMOR-ASSOCIATED ANTIGEN 1"/>
    <property type="match status" value="1"/>
</dbReference>
<dbReference type="AlphaFoldDB" id="A0A3P8YDX7"/>
<reference evidence="2" key="3">
    <citation type="submission" date="2025-08" db="UniProtKB">
        <authorList>
            <consortium name="Ensembl"/>
        </authorList>
    </citation>
    <scope>IDENTIFICATION</scope>
</reference>
<name>A0A3P8YDX7_ESOLU</name>
<evidence type="ECO:0008006" key="4">
    <source>
        <dbReference type="Google" id="ProtNLM"/>
    </source>
</evidence>
<evidence type="ECO:0000313" key="3">
    <source>
        <dbReference type="Proteomes" id="UP000265140"/>
    </source>
</evidence>
<dbReference type="InterPro" id="IPR029406">
    <property type="entry name" value="ETAA1"/>
</dbReference>
<dbReference type="Bgee" id="ENSELUG00000014800">
    <property type="expression patterns" value="Expressed in testis and 14 other cell types or tissues"/>
</dbReference>
<feature type="region of interest" description="Disordered" evidence="1">
    <location>
        <begin position="496"/>
        <end position="543"/>
    </location>
</feature>
<dbReference type="PANTHER" id="PTHR16434">
    <property type="entry name" value="EWING'S TUMOR-ASSOCIATED ANTIGEN 1 ETAA1"/>
    <property type="match status" value="1"/>
</dbReference>
<dbReference type="GO" id="GO:2000001">
    <property type="term" value="P:regulation of DNA damage checkpoint"/>
    <property type="evidence" value="ECO:0007669"/>
    <property type="project" value="TreeGrafter"/>
</dbReference>
<feature type="compositionally biased region" description="Pro residues" evidence="1">
    <location>
        <begin position="411"/>
        <end position="441"/>
    </location>
</feature>
<feature type="compositionally biased region" description="Polar residues" evidence="1">
    <location>
        <begin position="321"/>
        <end position="331"/>
    </location>
</feature>
<feature type="region of interest" description="Disordered" evidence="1">
    <location>
        <begin position="301"/>
        <end position="349"/>
    </location>
</feature>
<evidence type="ECO:0000256" key="1">
    <source>
        <dbReference type="SAM" id="MobiDB-lite"/>
    </source>
</evidence>
<feature type="compositionally biased region" description="Polar residues" evidence="1">
    <location>
        <begin position="496"/>
        <end position="505"/>
    </location>
</feature>
<feature type="compositionally biased region" description="Polar residues" evidence="1">
    <location>
        <begin position="442"/>
        <end position="451"/>
    </location>
</feature>